<evidence type="ECO:0000256" key="5">
    <source>
        <dbReference type="ARBA" id="ARBA00022989"/>
    </source>
</evidence>
<dbReference type="GO" id="GO:0005886">
    <property type="term" value="C:plasma membrane"/>
    <property type="evidence" value="ECO:0007669"/>
    <property type="project" value="TreeGrafter"/>
</dbReference>
<organism evidence="10 11">
    <name type="scientific">Polyplax serrata</name>
    <name type="common">Common mouse louse</name>
    <dbReference type="NCBI Taxonomy" id="468196"/>
    <lineage>
        <taxon>Eukaryota</taxon>
        <taxon>Metazoa</taxon>
        <taxon>Ecdysozoa</taxon>
        <taxon>Arthropoda</taxon>
        <taxon>Hexapoda</taxon>
        <taxon>Insecta</taxon>
        <taxon>Pterygota</taxon>
        <taxon>Neoptera</taxon>
        <taxon>Paraneoptera</taxon>
        <taxon>Psocodea</taxon>
        <taxon>Troctomorpha</taxon>
        <taxon>Phthiraptera</taxon>
        <taxon>Anoplura</taxon>
        <taxon>Polyplacidae</taxon>
        <taxon>Polyplax</taxon>
    </lineage>
</organism>
<feature type="transmembrane region" description="Helical" evidence="8">
    <location>
        <begin position="342"/>
        <end position="360"/>
    </location>
</feature>
<comment type="similarity">
    <text evidence="2">Belongs to the ammonia transporter channel (TC 1.A.11.2) family.</text>
</comment>
<feature type="domain" description="Ammonium transporter AmtB-like" evidence="9">
    <location>
        <begin position="35"/>
        <end position="416"/>
    </location>
</feature>
<name>A0AAN8SDA9_POLSC</name>
<feature type="transmembrane region" description="Helical" evidence="8">
    <location>
        <begin position="218"/>
        <end position="238"/>
    </location>
</feature>
<comment type="caution">
    <text evidence="10">The sequence shown here is derived from an EMBL/GenBank/DDBJ whole genome shotgun (WGS) entry which is preliminary data.</text>
</comment>
<dbReference type="EMBL" id="JAWJWE010000001">
    <property type="protein sequence ID" value="KAK6644823.1"/>
    <property type="molecule type" value="Genomic_DNA"/>
</dbReference>
<evidence type="ECO:0000313" key="11">
    <source>
        <dbReference type="Proteomes" id="UP001372834"/>
    </source>
</evidence>
<keyword evidence="7" id="KW-0924">Ammonia transport</keyword>
<dbReference type="Proteomes" id="UP001372834">
    <property type="component" value="Unassembled WGS sequence"/>
</dbReference>
<evidence type="ECO:0000256" key="4">
    <source>
        <dbReference type="ARBA" id="ARBA00022692"/>
    </source>
</evidence>
<dbReference type="GO" id="GO:0008519">
    <property type="term" value="F:ammonium channel activity"/>
    <property type="evidence" value="ECO:0007669"/>
    <property type="project" value="InterPro"/>
</dbReference>
<evidence type="ECO:0000313" key="10">
    <source>
        <dbReference type="EMBL" id="KAK6644823.1"/>
    </source>
</evidence>
<evidence type="ECO:0000256" key="1">
    <source>
        <dbReference type="ARBA" id="ARBA00004141"/>
    </source>
</evidence>
<protein>
    <recommendedName>
        <fullName evidence="9">Ammonium transporter AmtB-like domain-containing protein</fullName>
    </recommendedName>
</protein>
<feature type="transmembrane region" description="Helical" evidence="8">
    <location>
        <begin position="133"/>
        <end position="156"/>
    </location>
</feature>
<reference evidence="10 11" key="1">
    <citation type="submission" date="2023-10" db="EMBL/GenBank/DDBJ databases">
        <title>Genomes of two closely related lineages of the louse Polyplax serrata with different host specificities.</title>
        <authorList>
            <person name="Martinu J."/>
            <person name="Tarabai H."/>
            <person name="Stefka J."/>
            <person name="Hypsa V."/>
        </authorList>
    </citation>
    <scope>NUCLEOTIDE SEQUENCE [LARGE SCALE GENOMIC DNA]</scope>
    <source>
        <strain evidence="10">HR10_N</strain>
    </source>
</reference>
<evidence type="ECO:0000256" key="2">
    <source>
        <dbReference type="ARBA" id="ARBA00005887"/>
    </source>
</evidence>
<dbReference type="GO" id="GO:0097272">
    <property type="term" value="P:ammonium homeostasis"/>
    <property type="evidence" value="ECO:0007669"/>
    <property type="project" value="TreeGrafter"/>
</dbReference>
<gene>
    <name evidence="10" type="ORF">RUM43_001096</name>
</gene>
<keyword evidence="5 8" id="KW-1133">Transmembrane helix</keyword>
<dbReference type="SUPFAM" id="SSF111352">
    <property type="entry name" value="Ammonium transporter"/>
    <property type="match status" value="1"/>
</dbReference>
<dbReference type="PANTHER" id="PTHR11730">
    <property type="entry name" value="AMMONIUM TRANSPORTER"/>
    <property type="match status" value="1"/>
</dbReference>
<dbReference type="Pfam" id="PF00909">
    <property type="entry name" value="Ammonium_transp"/>
    <property type="match status" value="1"/>
</dbReference>
<feature type="transmembrane region" description="Helical" evidence="8">
    <location>
        <begin position="176"/>
        <end position="197"/>
    </location>
</feature>
<comment type="subcellular location">
    <subcellularLocation>
        <location evidence="1">Membrane</location>
        <topology evidence="1">Multi-pass membrane protein</topology>
    </subcellularLocation>
</comment>
<evidence type="ECO:0000256" key="7">
    <source>
        <dbReference type="ARBA" id="ARBA00023177"/>
    </source>
</evidence>
<evidence type="ECO:0000256" key="3">
    <source>
        <dbReference type="ARBA" id="ARBA00022448"/>
    </source>
</evidence>
<keyword evidence="3" id="KW-0813">Transport</keyword>
<evidence type="ECO:0000256" key="8">
    <source>
        <dbReference type="SAM" id="Phobius"/>
    </source>
</evidence>
<dbReference type="Gene3D" id="1.10.3430.10">
    <property type="entry name" value="Ammonium transporter AmtB like domains"/>
    <property type="match status" value="1"/>
</dbReference>
<proteinExistence type="inferred from homology"/>
<dbReference type="PANTHER" id="PTHR11730:SF6">
    <property type="entry name" value="AMMONIUM TRANSPORTER"/>
    <property type="match status" value="1"/>
</dbReference>
<feature type="transmembrane region" description="Helical" evidence="8">
    <location>
        <begin position="380"/>
        <end position="401"/>
    </location>
</feature>
<evidence type="ECO:0000256" key="6">
    <source>
        <dbReference type="ARBA" id="ARBA00023136"/>
    </source>
</evidence>
<feature type="transmembrane region" description="Helical" evidence="8">
    <location>
        <begin position="310"/>
        <end position="330"/>
    </location>
</feature>
<feature type="transmembrane region" description="Helical" evidence="8">
    <location>
        <begin position="108"/>
        <end position="126"/>
    </location>
</feature>
<keyword evidence="6 8" id="KW-0472">Membrane</keyword>
<dbReference type="AlphaFoldDB" id="A0AAN8SDA9"/>
<feature type="transmembrane region" description="Helical" evidence="8">
    <location>
        <begin position="250"/>
        <end position="274"/>
    </location>
</feature>
<dbReference type="InterPro" id="IPR029020">
    <property type="entry name" value="Ammonium/urea_transptr"/>
</dbReference>
<keyword evidence="4 8" id="KW-0812">Transmembrane</keyword>
<sequence>MDDFYHADTEESLSLGPDFFDASEQNSDPAIYLKVSSVLFVRAGLFLAHVSSIPSSNIQILIFQNIIDIAVNTVVYALLGNLFAFGKDIGTFIGIDGFLGDKTNRNDFAEGWLIIIAVSGLLVAAIGDRISFFASLILNLLISGFVFPILIHWILSESGWMRINAFTNARVSYKDYSYSCLVHMCGGFVALISMLIMNKRLLRFKDMDVCSIPDNGPSLTLFGNFFILIGFFGIGVPTQKYINRHLHDDFYGIVLVNMILAAFGSIASTLLMTFSCPSEPMHKWTSMRSIQAGISGIAVVAGGADIYHPVPALVMGLFNGIMFFFASLVVTNSSIEDYSNIIACHFASGVIGTLLPPIFGMREGFSTSLHYTLIHFTWQLIGDFAVLAFISCFFIPITFILDYLSILRSWDEDINHRRALYAAKTLKNEPGYGHATSTQNTEDTVRYLQTEYNKPVPPYERLHYGPETLDILFDKNVDSSVNSTEPRSYNCVAPCSSNEKPSPLQYDKEKMTKQQFIVNYMVNSKPMTFFEEVVKESNQNSETLVREYGDGMKNSRFIDIRLIKGIRNISDSKLFQKFKDNLTTPKRKSVWSRPRELRLGSMSNIFVPNYPRTSLETQV</sequence>
<dbReference type="InterPro" id="IPR024041">
    <property type="entry name" value="NH4_transpt_AmtB-like_dom"/>
</dbReference>
<accession>A0AAN8SDA9</accession>
<evidence type="ECO:0000259" key="9">
    <source>
        <dbReference type="Pfam" id="PF00909"/>
    </source>
</evidence>